<dbReference type="InterPro" id="IPR018936">
    <property type="entry name" value="PI3/4_kinase_CS"/>
</dbReference>
<dbReference type="Pfam" id="PF00613">
    <property type="entry name" value="PI3Ka"/>
    <property type="match status" value="1"/>
</dbReference>
<protein>
    <recommendedName>
        <fullName evidence="13">Phosphatidylinositol 3-kinase</fullName>
    </recommendedName>
</protein>
<dbReference type="InterPro" id="IPR029071">
    <property type="entry name" value="Ubiquitin-like_domsf"/>
</dbReference>
<dbReference type="InterPro" id="IPR036940">
    <property type="entry name" value="PI3/4_kinase_cat_sf"/>
</dbReference>
<dbReference type="InterPro" id="IPR042236">
    <property type="entry name" value="PI3K_accessory_sf"/>
</dbReference>
<evidence type="ECO:0000256" key="2">
    <source>
        <dbReference type="ARBA" id="ARBA00022741"/>
    </source>
</evidence>
<organism evidence="10 12">
    <name type="scientific">Didymodactylos carnosus</name>
    <dbReference type="NCBI Taxonomy" id="1234261"/>
    <lineage>
        <taxon>Eukaryota</taxon>
        <taxon>Metazoa</taxon>
        <taxon>Spiralia</taxon>
        <taxon>Gnathifera</taxon>
        <taxon>Rotifera</taxon>
        <taxon>Eurotatoria</taxon>
        <taxon>Bdelloidea</taxon>
        <taxon>Philodinida</taxon>
        <taxon>Philodinidae</taxon>
        <taxon>Didymodactylos</taxon>
    </lineage>
</organism>
<gene>
    <name evidence="10" type="ORF">GPM918_LOCUS11905</name>
    <name evidence="11" type="ORF">SRO942_LOCUS11906</name>
</gene>
<keyword evidence="4" id="KW-0067">ATP-binding</keyword>
<dbReference type="Gene3D" id="2.60.40.150">
    <property type="entry name" value="C2 domain"/>
    <property type="match status" value="1"/>
</dbReference>
<dbReference type="PANTHER" id="PTHR10048">
    <property type="entry name" value="PHOSPHATIDYLINOSITOL KINASE"/>
    <property type="match status" value="1"/>
</dbReference>
<dbReference type="GO" id="GO:0016477">
    <property type="term" value="P:cell migration"/>
    <property type="evidence" value="ECO:0007669"/>
    <property type="project" value="TreeGrafter"/>
</dbReference>
<evidence type="ECO:0008006" key="13">
    <source>
        <dbReference type="Google" id="ProtNLM"/>
    </source>
</evidence>
<evidence type="ECO:0000259" key="9">
    <source>
        <dbReference type="PROSITE" id="PS51547"/>
    </source>
</evidence>
<dbReference type="SMART" id="SM00146">
    <property type="entry name" value="PI3Kc"/>
    <property type="match status" value="1"/>
</dbReference>
<dbReference type="InterPro" id="IPR015433">
    <property type="entry name" value="PI3/4_kinase"/>
</dbReference>
<dbReference type="InterPro" id="IPR003113">
    <property type="entry name" value="PI3K_ABD"/>
</dbReference>
<dbReference type="Proteomes" id="UP000663829">
    <property type="component" value="Unassembled WGS sequence"/>
</dbReference>
<feature type="domain" description="PI3K-RBD" evidence="8">
    <location>
        <begin position="158"/>
        <end position="260"/>
    </location>
</feature>
<dbReference type="GO" id="GO:0048015">
    <property type="term" value="P:phosphatidylinositol-mediated signaling"/>
    <property type="evidence" value="ECO:0007669"/>
    <property type="project" value="TreeGrafter"/>
</dbReference>
<dbReference type="SMART" id="SM00145">
    <property type="entry name" value="PI3Ka"/>
    <property type="match status" value="1"/>
</dbReference>
<dbReference type="InterPro" id="IPR002420">
    <property type="entry name" value="PI3K-type_C2_dom"/>
</dbReference>
<dbReference type="PROSITE" id="PS00915">
    <property type="entry name" value="PI3_4_KINASE_1"/>
    <property type="match status" value="1"/>
</dbReference>
<dbReference type="Pfam" id="PF00454">
    <property type="entry name" value="PI3_PI4_kinase"/>
    <property type="match status" value="1"/>
</dbReference>
<feature type="non-terminal residue" evidence="10">
    <location>
        <position position="1"/>
    </location>
</feature>
<evidence type="ECO:0000256" key="1">
    <source>
        <dbReference type="ARBA" id="ARBA00022679"/>
    </source>
</evidence>
<dbReference type="GO" id="GO:0043491">
    <property type="term" value="P:phosphatidylinositol 3-kinase/protein kinase B signal transduction"/>
    <property type="evidence" value="ECO:0007669"/>
    <property type="project" value="TreeGrafter"/>
</dbReference>
<dbReference type="SUPFAM" id="SSF48371">
    <property type="entry name" value="ARM repeat"/>
    <property type="match status" value="1"/>
</dbReference>
<comment type="similarity">
    <text evidence="5">Belongs to the PI3/PI4-kinase family.</text>
</comment>
<dbReference type="Gene3D" id="3.10.20.770">
    <property type="match status" value="1"/>
</dbReference>
<dbReference type="GO" id="GO:0005524">
    <property type="term" value="F:ATP binding"/>
    <property type="evidence" value="ECO:0007669"/>
    <property type="project" value="UniProtKB-KW"/>
</dbReference>
<dbReference type="Gene3D" id="3.30.1010.10">
    <property type="entry name" value="Phosphatidylinositol 3-kinase Catalytic Subunit, Chain A, domain 4"/>
    <property type="match status" value="1"/>
</dbReference>
<feature type="domain" description="PIK helical" evidence="7">
    <location>
        <begin position="496"/>
        <end position="676"/>
    </location>
</feature>
<dbReference type="PROSITE" id="PS51546">
    <property type="entry name" value="PI3K_RBD"/>
    <property type="match status" value="1"/>
</dbReference>
<dbReference type="SUPFAM" id="SSF54236">
    <property type="entry name" value="Ubiquitin-like"/>
    <property type="match status" value="1"/>
</dbReference>
<dbReference type="Gene3D" id="1.25.40.70">
    <property type="entry name" value="Phosphatidylinositol 3-kinase, accessory domain (PIK)"/>
    <property type="match status" value="1"/>
</dbReference>
<evidence type="ECO:0000259" key="6">
    <source>
        <dbReference type="PROSITE" id="PS50290"/>
    </source>
</evidence>
<keyword evidence="1" id="KW-0808">Transferase</keyword>
<sequence>DMTLEQIKQHTLMCIKHQTPFVELLHDKKNYYQESITCGAQIIPLYEEELKLNELNLFYPYLTLKEHAAFLDEKDDLALMSLLLGYPLNDFSNTLEREACEARSLLNRLADMLAQETIKEQKRTGLPQQISFYTEEEEQRTMIENQNLLKQFSVTSELRNVYVQVQERNTTAPVCFNIQANVFNSPTDVVASVIQAKLASSNVMISDEDRLKTINEYKTRYWLQAFGSEERLYGIKPLIQSKYVQTCLRANHPLYFKLINVEVTNAQTKKRCMSLIHDAIRIEEERKKPQKFGGRNNETRPVWQDKDVAQQQFRLCIMSGQLIPAGEFDEAKIIIGLYHGQQPLYPGSIIESKIVDTKSPEWCQWITFDITLLNLPPASKLCFSIHFHRRRTSLLISDEWICTGWANLNVFNHNSCLIQGRQKVRFWPTESDTAKNISRYGFNERALAGINPDRAYPTIEIEFPTYKYQVSTLSPRIGLALQAQTKHEQMLRNCAFQDDLEGNSDSQNADFYDWLRSNDFELTEQSKEELWERRYECTRVPESLPRLLKAVKWYSYNDVLEIYKLIENWPMKNIDPLIMALELLDIDYPDPFVRFSAVRLLDTRIDDERLLQVILQLVQAIKNEPYHDSCLARFLLKRSLFNQQVGHYFYWHSRAELKSKHFKVRFGLLVEAYTRYCGEYAEDLGRQVRSVDKLAYIAGIIQNTNDDLSMQKSFLNKLFNDESYQHNLEYFRCPVNYHVMLGQLMLDNCRIMSSARRPLWLKWTNGSEYAEHYSPSFDLIFKYGDDLRQDMLALQFIHMIDMIWKANGLNLNLIPYGCLATGFCSGFIEVVKNANTVMNIQKLGGLKTQFQFDASALYRWIDKHNQGETQLKSAIELFTRSCAGYCVATYVLGVADRHPLFHIDFGHILGHFKMKYGIKRERTQLVLIEDFVRVITGGTDKNPTETKEFQEFKKLCTNAYRILRRHYRQIICLFKLMMNCDIPELNSESDIEYLRQTFAIDNLNEEEACERFQQVLIDSYKSSLTRRVDWAFHAVKHW</sequence>
<dbReference type="PROSITE" id="PS50290">
    <property type="entry name" value="PI3_4_KINASE_3"/>
    <property type="match status" value="1"/>
</dbReference>
<dbReference type="GO" id="GO:0005737">
    <property type="term" value="C:cytoplasm"/>
    <property type="evidence" value="ECO:0007669"/>
    <property type="project" value="UniProtKB-ARBA"/>
</dbReference>
<dbReference type="Pfam" id="PF02192">
    <property type="entry name" value="PI3K_p85B"/>
    <property type="match status" value="1"/>
</dbReference>
<evidence type="ECO:0000313" key="11">
    <source>
        <dbReference type="EMBL" id="CAF3738264.1"/>
    </source>
</evidence>
<dbReference type="SUPFAM" id="SSF49562">
    <property type="entry name" value="C2 domain (Calcium/lipid-binding domain, CaLB)"/>
    <property type="match status" value="1"/>
</dbReference>
<evidence type="ECO:0000259" key="7">
    <source>
        <dbReference type="PROSITE" id="PS51545"/>
    </source>
</evidence>
<dbReference type="InterPro" id="IPR011009">
    <property type="entry name" value="Kinase-like_dom_sf"/>
</dbReference>
<keyword evidence="12" id="KW-1185">Reference proteome</keyword>
<dbReference type="AlphaFoldDB" id="A0A814ECE4"/>
<proteinExistence type="inferred from homology"/>
<dbReference type="PROSITE" id="PS51547">
    <property type="entry name" value="C2_PI3K"/>
    <property type="match status" value="1"/>
</dbReference>
<dbReference type="InterPro" id="IPR001263">
    <property type="entry name" value="PI3K_accessory_dom"/>
</dbReference>
<dbReference type="OrthoDB" id="67688at2759"/>
<dbReference type="GO" id="GO:0016303">
    <property type="term" value="F:1-phosphatidylinositol-3-kinase activity"/>
    <property type="evidence" value="ECO:0007669"/>
    <property type="project" value="TreeGrafter"/>
</dbReference>
<evidence type="ECO:0000256" key="5">
    <source>
        <dbReference type="PROSITE-ProRule" id="PRU00880"/>
    </source>
</evidence>
<keyword evidence="2" id="KW-0547">Nucleotide-binding</keyword>
<evidence type="ECO:0000313" key="10">
    <source>
        <dbReference type="EMBL" id="CAF0964498.1"/>
    </source>
</evidence>
<keyword evidence="3" id="KW-0418">Kinase</keyword>
<dbReference type="EMBL" id="CAJNOQ010002545">
    <property type="protein sequence ID" value="CAF0964498.1"/>
    <property type="molecule type" value="Genomic_DNA"/>
</dbReference>
<dbReference type="EMBL" id="CAJOBC010002545">
    <property type="protein sequence ID" value="CAF3738264.1"/>
    <property type="molecule type" value="Genomic_DNA"/>
</dbReference>
<dbReference type="GO" id="GO:0035005">
    <property type="term" value="F:1-phosphatidylinositol-4-phosphate 3-kinase activity"/>
    <property type="evidence" value="ECO:0007669"/>
    <property type="project" value="TreeGrafter"/>
</dbReference>
<evidence type="ECO:0000259" key="8">
    <source>
        <dbReference type="PROSITE" id="PS51546"/>
    </source>
</evidence>
<dbReference type="InterPro" id="IPR016024">
    <property type="entry name" value="ARM-type_fold"/>
</dbReference>
<dbReference type="InterPro" id="IPR000403">
    <property type="entry name" value="PI3/4_kinase_cat_dom"/>
</dbReference>
<dbReference type="Proteomes" id="UP000681722">
    <property type="component" value="Unassembled WGS sequence"/>
</dbReference>
<evidence type="ECO:0000313" key="12">
    <source>
        <dbReference type="Proteomes" id="UP000663829"/>
    </source>
</evidence>
<dbReference type="InterPro" id="IPR000341">
    <property type="entry name" value="PI3K_Ras-bd_dom"/>
</dbReference>
<dbReference type="Pfam" id="PF00792">
    <property type="entry name" value="PI3K_C2"/>
    <property type="match status" value="1"/>
</dbReference>
<dbReference type="PROSITE" id="PS51545">
    <property type="entry name" value="PIK_HELICAL"/>
    <property type="match status" value="1"/>
</dbReference>
<feature type="domain" description="PI3K/PI4K catalytic" evidence="6">
    <location>
        <begin position="745"/>
        <end position="1024"/>
    </location>
</feature>
<dbReference type="SUPFAM" id="SSF56112">
    <property type="entry name" value="Protein kinase-like (PK-like)"/>
    <property type="match status" value="1"/>
</dbReference>
<dbReference type="PANTHER" id="PTHR10048:SF111">
    <property type="entry name" value="PHOSPHATIDYLINOSITOL 3-KINASE AGE-1"/>
    <property type="match status" value="1"/>
</dbReference>
<evidence type="ECO:0000256" key="3">
    <source>
        <dbReference type="ARBA" id="ARBA00022777"/>
    </source>
</evidence>
<name>A0A814ECE4_9BILA</name>
<comment type="caution">
    <text evidence="10">The sequence shown here is derived from an EMBL/GenBank/DDBJ whole genome shotgun (WGS) entry which is preliminary data.</text>
</comment>
<reference evidence="10" key="1">
    <citation type="submission" date="2021-02" db="EMBL/GenBank/DDBJ databases">
        <authorList>
            <person name="Nowell W R."/>
        </authorList>
    </citation>
    <scope>NUCLEOTIDE SEQUENCE</scope>
</reference>
<dbReference type="GO" id="GO:0005942">
    <property type="term" value="C:phosphatidylinositol 3-kinase complex"/>
    <property type="evidence" value="ECO:0007669"/>
    <property type="project" value="TreeGrafter"/>
</dbReference>
<dbReference type="InterPro" id="IPR035892">
    <property type="entry name" value="C2_domain_sf"/>
</dbReference>
<dbReference type="GO" id="GO:0005886">
    <property type="term" value="C:plasma membrane"/>
    <property type="evidence" value="ECO:0007669"/>
    <property type="project" value="TreeGrafter"/>
</dbReference>
<accession>A0A814ECE4</accession>
<feature type="domain" description="C2 PI3K-type" evidence="9">
    <location>
        <begin position="309"/>
        <end position="469"/>
    </location>
</feature>
<evidence type="ECO:0000256" key="4">
    <source>
        <dbReference type="ARBA" id="ARBA00022840"/>
    </source>
</evidence>
<dbReference type="Gene3D" id="1.10.1070.11">
    <property type="entry name" value="Phosphatidylinositol 3-/4-kinase, catalytic domain"/>
    <property type="match status" value="1"/>
</dbReference>